<dbReference type="AlphaFoldDB" id="A0AAD7H6N1"/>
<proteinExistence type="predicted"/>
<accession>A0AAD7H6N1</accession>
<feature type="non-terminal residue" evidence="2">
    <location>
        <position position="1"/>
    </location>
</feature>
<feature type="compositionally biased region" description="Low complexity" evidence="1">
    <location>
        <begin position="58"/>
        <end position="70"/>
    </location>
</feature>
<name>A0AAD7H6N1_9AGAR</name>
<evidence type="ECO:0000313" key="3">
    <source>
        <dbReference type="Proteomes" id="UP001215598"/>
    </source>
</evidence>
<reference evidence="2" key="1">
    <citation type="submission" date="2023-03" db="EMBL/GenBank/DDBJ databases">
        <title>Massive genome expansion in bonnet fungi (Mycena s.s.) driven by repeated elements and novel gene families across ecological guilds.</title>
        <authorList>
            <consortium name="Lawrence Berkeley National Laboratory"/>
            <person name="Harder C.B."/>
            <person name="Miyauchi S."/>
            <person name="Viragh M."/>
            <person name="Kuo A."/>
            <person name="Thoen E."/>
            <person name="Andreopoulos B."/>
            <person name="Lu D."/>
            <person name="Skrede I."/>
            <person name="Drula E."/>
            <person name="Henrissat B."/>
            <person name="Morin E."/>
            <person name="Kohler A."/>
            <person name="Barry K."/>
            <person name="LaButti K."/>
            <person name="Morin E."/>
            <person name="Salamov A."/>
            <person name="Lipzen A."/>
            <person name="Mereny Z."/>
            <person name="Hegedus B."/>
            <person name="Baldrian P."/>
            <person name="Stursova M."/>
            <person name="Weitz H."/>
            <person name="Taylor A."/>
            <person name="Grigoriev I.V."/>
            <person name="Nagy L.G."/>
            <person name="Martin F."/>
            <person name="Kauserud H."/>
        </authorList>
    </citation>
    <scope>NUCLEOTIDE SEQUENCE</scope>
    <source>
        <strain evidence="2">CBHHK182m</strain>
    </source>
</reference>
<gene>
    <name evidence="2" type="ORF">B0H16DRAFT_1810590</name>
</gene>
<feature type="region of interest" description="Disordered" evidence="1">
    <location>
        <begin position="58"/>
        <end position="83"/>
    </location>
</feature>
<organism evidence="2 3">
    <name type="scientific">Mycena metata</name>
    <dbReference type="NCBI Taxonomy" id="1033252"/>
    <lineage>
        <taxon>Eukaryota</taxon>
        <taxon>Fungi</taxon>
        <taxon>Dikarya</taxon>
        <taxon>Basidiomycota</taxon>
        <taxon>Agaricomycotina</taxon>
        <taxon>Agaricomycetes</taxon>
        <taxon>Agaricomycetidae</taxon>
        <taxon>Agaricales</taxon>
        <taxon>Marasmiineae</taxon>
        <taxon>Mycenaceae</taxon>
        <taxon>Mycena</taxon>
    </lineage>
</organism>
<evidence type="ECO:0000256" key="1">
    <source>
        <dbReference type="SAM" id="MobiDB-lite"/>
    </source>
</evidence>
<dbReference type="Proteomes" id="UP001215598">
    <property type="component" value="Unassembled WGS sequence"/>
</dbReference>
<protein>
    <submittedName>
        <fullName evidence="2">Uncharacterized protein</fullName>
    </submittedName>
</protein>
<keyword evidence="3" id="KW-1185">Reference proteome</keyword>
<feature type="non-terminal residue" evidence="2">
    <location>
        <position position="211"/>
    </location>
</feature>
<evidence type="ECO:0000313" key="2">
    <source>
        <dbReference type="EMBL" id="KAJ7713272.1"/>
    </source>
</evidence>
<comment type="caution">
    <text evidence="2">The sequence shown here is derived from an EMBL/GenBank/DDBJ whole genome shotgun (WGS) entry which is preliminary data.</text>
</comment>
<dbReference type="EMBL" id="JARKIB010000346">
    <property type="protein sequence ID" value="KAJ7713272.1"/>
    <property type="molecule type" value="Genomic_DNA"/>
</dbReference>
<sequence length="211" mass="24215">NNHNHHHCTPRRARCARSGRHELRALVRRRQFTLPSTVHSLDEVSARQHEYRVGKNLTTTHGVSPSTTTSRYTADRAMGSPRRQIPRHPRLAAAGFLACRLRPLPSGQENSRSTQCAHATIRPLAERLNRTQYNHSSPLRHSHYPTAIYPRQRHPRRRARIQPIPHSACCCRCRHHSRGHLPPLDTASRFTEALDASLRPLVDPGGFFRWM</sequence>